<dbReference type="PROSITE" id="PS51898">
    <property type="entry name" value="TYR_RECOMBINASE"/>
    <property type="match status" value="1"/>
</dbReference>
<dbReference type="InterPro" id="IPR002104">
    <property type="entry name" value="Integrase_catalytic"/>
</dbReference>
<dbReference type="InterPro" id="IPR011010">
    <property type="entry name" value="DNA_brk_join_enz"/>
</dbReference>
<evidence type="ECO:0000256" key="4">
    <source>
        <dbReference type="ARBA" id="ARBA00023172"/>
    </source>
</evidence>
<dbReference type="GO" id="GO:0015074">
    <property type="term" value="P:DNA integration"/>
    <property type="evidence" value="ECO:0007669"/>
    <property type="project" value="UniProtKB-KW"/>
</dbReference>
<comment type="similarity">
    <text evidence="1">Belongs to the 'phage' integrase family.</text>
</comment>
<dbReference type="GO" id="GO:0006310">
    <property type="term" value="P:DNA recombination"/>
    <property type="evidence" value="ECO:0007669"/>
    <property type="project" value="UniProtKB-KW"/>
</dbReference>
<dbReference type="InterPro" id="IPR050808">
    <property type="entry name" value="Phage_Integrase"/>
</dbReference>
<evidence type="ECO:0000313" key="7">
    <source>
        <dbReference type="Proteomes" id="UP000199480"/>
    </source>
</evidence>
<dbReference type="InterPro" id="IPR010998">
    <property type="entry name" value="Integrase_recombinase_N"/>
</dbReference>
<dbReference type="PANTHER" id="PTHR30629">
    <property type="entry name" value="PROPHAGE INTEGRASE"/>
    <property type="match status" value="1"/>
</dbReference>
<proteinExistence type="inferred from homology"/>
<name>A0A1H1L456_9ACTN</name>
<keyword evidence="3" id="KW-0238">DNA-binding</keyword>
<dbReference type="InterPro" id="IPR013762">
    <property type="entry name" value="Integrase-like_cat_sf"/>
</dbReference>
<sequence length="386" mass="43581">MPHLWRALVHIAMAGKRASWGSVTLVSKGKYRIRYWGKDSGGTYRRMSETVHGTRRQAFDRLALLHVEHSEEHGSVTVGQAHDLWWVPWADRRCESGKMSLNARRQFDSTWKNHVGPRWSNVQLGAVSPPDVQEWLLSKSNATAMQCKTVLSRIMDRARFMGATDNDPFSAALEMPVRESRESTSESYDVDELRDVWRALRGSVAEIPFLLCAFGSCRVGESIGVRCDEASMESGVCSMPITRQVTQAAGLTDTLKNRFSERTIAIPGPMGRRVYEVATARRNAGYEWLVGPDSDSPATQDYVKRAYRKLVMSSGIRYLPMQTLRASWQTIARYTLGMEPWLIERLMGHSVGGVTGQHYDRPHENDYIRAVASAYSKNPFADGWDD</sequence>
<evidence type="ECO:0000259" key="5">
    <source>
        <dbReference type="PROSITE" id="PS51898"/>
    </source>
</evidence>
<reference evidence="7" key="1">
    <citation type="submission" date="2016-10" db="EMBL/GenBank/DDBJ databases">
        <authorList>
            <person name="Varghese N."/>
            <person name="Submissions S."/>
        </authorList>
    </citation>
    <scope>NUCLEOTIDE SEQUENCE [LARGE SCALE GENOMIC DNA]</scope>
    <source>
        <strain evidence="7">DSM 22620</strain>
    </source>
</reference>
<dbReference type="PANTHER" id="PTHR30629:SF2">
    <property type="entry name" value="PROPHAGE INTEGRASE INTS-RELATED"/>
    <property type="match status" value="1"/>
</dbReference>
<accession>A0A1H1L456</accession>
<evidence type="ECO:0000313" key="6">
    <source>
        <dbReference type="EMBL" id="SDR68699.1"/>
    </source>
</evidence>
<dbReference type="Gene3D" id="1.10.443.10">
    <property type="entry name" value="Intergrase catalytic core"/>
    <property type="match status" value="1"/>
</dbReference>
<evidence type="ECO:0000256" key="1">
    <source>
        <dbReference type="ARBA" id="ARBA00008857"/>
    </source>
</evidence>
<dbReference type="AlphaFoldDB" id="A0A1H1L456"/>
<protein>
    <recommendedName>
        <fullName evidence="5">Tyr recombinase domain-containing protein</fullName>
    </recommendedName>
</protein>
<dbReference type="SUPFAM" id="SSF56349">
    <property type="entry name" value="DNA breaking-rejoining enzymes"/>
    <property type="match status" value="1"/>
</dbReference>
<evidence type="ECO:0000256" key="3">
    <source>
        <dbReference type="ARBA" id="ARBA00023125"/>
    </source>
</evidence>
<dbReference type="GO" id="GO:0003677">
    <property type="term" value="F:DNA binding"/>
    <property type="evidence" value="ECO:0007669"/>
    <property type="project" value="UniProtKB-KW"/>
</dbReference>
<feature type="domain" description="Tyr recombinase" evidence="5">
    <location>
        <begin position="183"/>
        <end position="373"/>
    </location>
</feature>
<gene>
    <name evidence="6" type="ORF">SAMN04489857_0642</name>
</gene>
<keyword evidence="4" id="KW-0233">DNA recombination</keyword>
<evidence type="ECO:0000256" key="2">
    <source>
        <dbReference type="ARBA" id="ARBA00022908"/>
    </source>
</evidence>
<organism evidence="6 7">
    <name type="scientific">Parafannyhessea umbonata</name>
    <dbReference type="NCBI Taxonomy" id="604330"/>
    <lineage>
        <taxon>Bacteria</taxon>
        <taxon>Bacillati</taxon>
        <taxon>Actinomycetota</taxon>
        <taxon>Coriobacteriia</taxon>
        <taxon>Coriobacteriales</taxon>
        <taxon>Atopobiaceae</taxon>
        <taxon>Parafannyhessea</taxon>
    </lineage>
</organism>
<dbReference type="Gene3D" id="1.10.150.130">
    <property type="match status" value="1"/>
</dbReference>
<dbReference type="EMBL" id="LT629759">
    <property type="protein sequence ID" value="SDR68699.1"/>
    <property type="molecule type" value="Genomic_DNA"/>
</dbReference>
<dbReference type="Proteomes" id="UP000199480">
    <property type="component" value="Chromosome I"/>
</dbReference>
<keyword evidence="2" id="KW-0229">DNA integration</keyword>